<dbReference type="AlphaFoldDB" id="C8X853"/>
<dbReference type="SUPFAM" id="SSF56281">
    <property type="entry name" value="Metallo-hydrolase/oxidoreductase"/>
    <property type="match status" value="1"/>
</dbReference>
<dbReference type="HOGENOM" id="CLU_780481_0_0_11"/>
<dbReference type="KEGG" id="nml:Namu_0614"/>
<keyword evidence="2" id="KW-1185">Reference proteome</keyword>
<name>C8X853_NAKMY</name>
<accession>C8X853</accession>
<dbReference type="eggNOG" id="COG0491">
    <property type="taxonomic scope" value="Bacteria"/>
</dbReference>
<proteinExistence type="predicted"/>
<organism evidence="1 2">
    <name type="scientific">Nakamurella multipartita (strain ATCC 700099 / DSM 44233 / CIP 104796 / JCM 9543 / NBRC 105858 / Y-104)</name>
    <name type="common">Microsphaera multipartita</name>
    <dbReference type="NCBI Taxonomy" id="479431"/>
    <lineage>
        <taxon>Bacteria</taxon>
        <taxon>Bacillati</taxon>
        <taxon>Actinomycetota</taxon>
        <taxon>Actinomycetes</taxon>
        <taxon>Nakamurellales</taxon>
        <taxon>Nakamurellaceae</taxon>
        <taxon>Nakamurella</taxon>
    </lineage>
</organism>
<dbReference type="EMBL" id="CP001737">
    <property type="protein sequence ID" value="ACV77029.1"/>
    <property type="molecule type" value="Genomic_DNA"/>
</dbReference>
<dbReference type="InParanoid" id="C8X853"/>
<gene>
    <name evidence="1" type="ordered locus">Namu_0614</name>
</gene>
<protein>
    <recommendedName>
        <fullName evidence="3">Metallo-beta-lactamase domain-containing protein</fullName>
    </recommendedName>
</protein>
<evidence type="ECO:0000313" key="1">
    <source>
        <dbReference type="EMBL" id="ACV77029.1"/>
    </source>
</evidence>
<dbReference type="InterPro" id="IPR036866">
    <property type="entry name" value="RibonucZ/Hydroxyglut_hydro"/>
</dbReference>
<sequence length="345" mass="37030">MTAALRDGVDEVVLLNSHAHLDHLGNNDLLSEVAGALPTRHYIPRDARPGLDSVASFSAMYRSGLPYFDYLAGLTLPPEAIAALLRRLGAPADLTGDQVADLGARMATLGLGPAVSGFIPSMVMDIVLQTYPPTFPSVETMSDYEDLGPAQEIVLGSTRWTGWTFPDDAGRPEVHVLQSGGHSAGGVVFHLPRAQFLMLADETSSVPIWSDSDPRRTEQTALRALTMLDEGAVTALCAGHRPMLPLSGDQARTALRGIIDSGAAFEKAVRSVLERFPEGLCIDELYDTLVDEAPAESIIAVLVGLQFPVFATFLKLTLLNHCKLYGYVEGLDATHRRTFALPPAA</sequence>
<reference evidence="1 2" key="2">
    <citation type="journal article" date="2010" name="Stand. Genomic Sci.">
        <title>Complete genome sequence of Nakamurella multipartita type strain (Y-104).</title>
        <authorList>
            <person name="Tice H."/>
            <person name="Mayilraj S."/>
            <person name="Sims D."/>
            <person name="Lapidus A."/>
            <person name="Nolan M."/>
            <person name="Lucas S."/>
            <person name="Glavina Del Rio T."/>
            <person name="Copeland A."/>
            <person name="Cheng J.F."/>
            <person name="Meincke L."/>
            <person name="Bruce D."/>
            <person name="Goodwin L."/>
            <person name="Pitluck S."/>
            <person name="Ivanova N."/>
            <person name="Mavromatis K."/>
            <person name="Ovchinnikova G."/>
            <person name="Pati A."/>
            <person name="Chen A."/>
            <person name="Palaniappan K."/>
            <person name="Land M."/>
            <person name="Hauser L."/>
            <person name="Chang Y.J."/>
            <person name="Jeffries C.D."/>
            <person name="Detter J.C."/>
            <person name="Brettin T."/>
            <person name="Rohde M."/>
            <person name="Goker M."/>
            <person name="Bristow J."/>
            <person name="Eisen J.A."/>
            <person name="Markowitz V."/>
            <person name="Hugenholtz P."/>
            <person name="Kyrpides N.C."/>
            <person name="Klenk H.P."/>
            <person name="Chen F."/>
        </authorList>
    </citation>
    <scope>NUCLEOTIDE SEQUENCE [LARGE SCALE GENOMIC DNA]</scope>
    <source>
        <strain evidence="2">ATCC 700099 / DSM 44233 / CIP 104796 / JCM 9543 / NBRC 105858 / Y-104</strain>
    </source>
</reference>
<dbReference type="STRING" id="479431.Namu_0614"/>
<evidence type="ECO:0008006" key="3">
    <source>
        <dbReference type="Google" id="ProtNLM"/>
    </source>
</evidence>
<dbReference type="Proteomes" id="UP000002218">
    <property type="component" value="Chromosome"/>
</dbReference>
<dbReference type="Gene3D" id="3.60.15.10">
    <property type="entry name" value="Ribonuclease Z/Hydroxyacylglutathione hydrolase-like"/>
    <property type="match status" value="1"/>
</dbReference>
<evidence type="ECO:0000313" key="2">
    <source>
        <dbReference type="Proteomes" id="UP000002218"/>
    </source>
</evidence>
<reference evidence="2" key="1">
    <citation type="submission" date="2009-09" db="EMBL/GenBank/DDBJ databases">
        <title>The complete genome of Nakamurella multipartita DSM 44233.</title>
        <authorList>
            <consortium name="US DOE Joint Genome Institute (JGI-PGF)"/>
            <person name="Lucas S."/>
            <person name="Copeland A."/>
            <person name="Lapidus A."/>
            <person name="Glavina del Rio T."/>
            <person name="Dalin E."/>
            <person name="Tice H."/>
            <person name="Bruce D."/>
            <person name="Goodwin L."/>
            <person name="Pitluck S."/>
            <person name="Kyrpides N."/>
            <person name="Mavromatis K."/>
            <person name="Ivanova N."/>
            <person name="Ovchinnikova G."/>
            <person name="Sims D."/>
            <person name="Meincke L."/>
            <person name="Brettin T."/>
            <person name="Detter J.C."/>
            <person name="Han C."/>
            <person name="Larimer F."/>
            <person name="Land M."/>
            <person name="Hauser L."/>
            <person name="Markowitz V."/>
            <person name="Cheng J.-F."/>
            <person name="Hugenholtz P."/>
            <person name="Woyke T."/>
            <person name="Wu D."/>
            <person name="Klenk H.-P."/>
            <person name="Eisen J.A."/>
        </authorList>
    </citation>
    <scope>NUCLEOTIDE SEQUENCE [LARGE SCALE GENOMIC DNA]</scope>
    <source>
        <strain evidence="2">ATCC 700099 / DSM 44233 / CIP 104796 / JCM 9543 / NBRC 105858 / Y-104</strain>
    </source>
</reference>